<feature type="domain" description="C2H2-type" evidence="9">
    <location>
        <begin position="1121"/>
        <end position="1148"/>
    </location>
</feature>
<feature type="domain" description="C2H2-type" evidence="9">
    <location>
        <begin position="929"/>
        <end position="951"/>
    </location>
</feature>
<dbReference type="PANTHER" id="PTHR24376:SF235">
    <property type="entry name" value="C2H2-TYPE DOMAIN-CONTAINING PROTEIN"/>
    <property type="match status" value="1"/>
</dbReference>
<feature type="compositionally biased region" description="Basic and acidic residues" evidence="8">
    <location>
        <begin position="538"/>
        <end position="556"/>
    </location>
</feature>
<comment type="caution">
    <text evidence="10">The sequence shown here is derived from an EMBL/GenBank/DDBJ whole genome shotgun (WGS) entry which is preliminary data.</text>
</comment>
<evidence type="ECO:0000313" key="11">
    <source>
        <dbReference type="Proteomes" id="UP001549920"/>
    </source>
</evidence>
<feature type="domain" description="C2H2-type" evidence="9">
    <location>
        <begin position="1050"/>
        <end position="1079"/>
    </location>
</feature>
<feature type="region of interest" description="Disordered" evidence="8">
    <location>
        <begin position="1"/>
        <end position="34"/>
    </location>
</feature>
<proteinExistence type="predicted"/>
<reference evidence="10 11" key="1">
    <citation type="submission" date="2024-06" db="EMBL/GenBank/DDBJ databases">
        <title>A chromosome-level genome assembly of beet webworm, Loxostege sticticalis.</title>
        <authorList>
            <person name="Zhang Y."/>
        </authorList>
    </citation>
    <scope>NUCLEOTIDE SEQUENCE [LARGE SCALE GENOMIC DNA]</scope>
    <source>
        <strain evidence="10">AQ026</strain>
        <tissue evidence="10">Whole body</tissue>
    </source>
</reference>
<dbReference type="Pfam" id="PF00096">
    <property type="entry name" value="zf-C2H2"/>
    <property type="match status" value="8"/>
</dbReference>
<dbReference type="SUPFAM" id="SSF57667">
    <property type="entry name" value="beta-beta-alpha zinc fingers"/>
    <property type="match status" value="6"/>
</dbReference>
<evidence type="ECO:0000256" key="3">
    <source>
        <dbReference type="ARBA" id="ARBA00022737"/>
    </source>
</evidence>
<evidence type="ECO:0000256" key="2">
    <source>
        <dbReference type="ARBA" id="ARBA00022723"/>
    </source>
</evidence>
<protein>
    <recommendedName>
        <fullName evidence="9">C2H2-type domain-containing protein</fullName>
    </recommendedName>
</protein>
<comment type="subcellular location">
    <subcellularLocation>
        <location evidence="1">Nucleus</location>
    </subcellularLocation>
</comment>
<gene>
    <name evidence="10" type="ORF">ABMA27_012326</name>
</gene>
<feature type="domain" description="C2H2-type" evidence="9">
    <location>
        <begin position="1188"/>
        <end position="1215"/>
    </location>
</feature>
<dbReference type="Gene3D" id="3.30.160.60">
    <property type="entry name" value="Classic Zinc Finger"/>
    <property type="match status" value="10"/>
</dbReference>
<feature type="domain" description="C2H2-type" evidence="9">
    <location>
        <begin position="1216"/>
        <end position="1244"/>
    </location>
</feature>
<evidence type="ECO:0000259" key="9">
    <source>
        <dbReference type="PROSITE" id="PS50157"/>
    </source>
</evidence>
<dbReference type="EMBL" id="JBEUOH010000030">
    <property type="protein sequence ID" value="KAL0858453.1"/>
    <property type="molecule type" value="Genomic_DNA"/>
</dbReference>
<feature type="region of interest" description="Disordered" evidence="8">
    <location>
        <begin position="526"/>
        <end position="556"/>
    </location>
</feature>
<keyword evidence="2" id="KW-0479">Metal-binding</keyword>
<dbReference type="PROSITE" id="PS50157">
    <property type="entry name" value="ZINC_FINGER_C2H2_2"/>
    <property type="match status" value="11"/>
</dbReference>
<feature type="region of interest" description="Disordered" evidence="8">
    <location>
        <begin position="666"/>
        <end position="685"/>
    </location>
</feature>
<evidence type="ECO:0000256" key="1">
    <source>
        <dbReference type="ARBA" id="ARBA00004123"/>
    </source>
</evidence>
<evidence type="ECO:0000256" key="8">
    <source>
        <dbReference type="SAM" id="MobiDB-lite"/>
    </source>
</evidence>
<dbReference type="PROSITE" id="PS00028">
    <property type="entry name" value="ZINC_FINGER_C2H2_1"/>
    <property type="match status" value="12"/>
</dbReference>
<keyword evidence="6" id="KW-0539">Nucleus</keyword>
<keyword evidence="3" id="KW-0677">Repeat</keyword>
<keyword evidence="5" id="KW-0862">Zinc</keyword>
<keyword evidence="11" id="KW-1185">Reference proteome</keyword>
<sequence>MSETSQKRSRKSKLVPRSLKDGDDLDNLQDEPKNKISKFNNIDALQNEPTTSSYQPLQFDIKIEVEACDEDDLNDTTADFIQDPEYKTEIINENDLFEVEERDINSLLAQALSKKKGRQQKSSNSERMGNTLALAKDHDYLKGTGKIVYKRNSNLNRLPKSWRQTTSTCHLQLDEDAVMNALDDLSKGDMSVAEKILAIEMRNMWGRCRLDEREPTMPEKRIQIALNTWKYWKVSFKGDEVPLMYKCYICEKAWWHLGPFQDHVAIHEEDLRVESESQAQTMQYNIVAFSAKSNHVFKDFKIDSNCWRCGSDFEHHVIEKLYTCEHCSLTFQTCTRFLAHKAACVTQLRLLVRNGPFAVFTCHICQLKLLQKESLKQHYLDYHDVRSDLPMFVDVRSCTTCSRNYLSLPFHYCTKKNYSIMCTHCAKRFPSKVALDIHMEEASDYPCVVCGEWVPKRCMIAEHMLMHTDKFVQLRKCLSCKDCIVLPFDEESLRRHKIIWHKQKVDKRRNYFETVLAPRKFIEAQRAEMENSSATKPSADEKKQEPEKVIEVKKENASREPSIEVEIESWNAEEENIKETITLEDAEPSTSIQIKQELEEEFEEFNVKEEMIEQMQKNNNFTEDDEGYEYILSSVFNASNSSVLEDGIAVEADDFEELINKELEKSIQKKPKKTKKTPLQNPSSSKQIKLAMVSRIEQVDPETVKKVVPRYKCDYQGCDFVGTEKEALREHRTSHKIVVVTCSKCNKPFSTYRGYLNHLTEHGYLKWSCPECFKSYSNFASLNSHVRIKAFRSFSKMQVYDKGGKMTVTFQCRKCGITVRRASILDHWEKHLGVGEPNVKVEIQEEDGEITVGEVMEHEEPDNRIPEDMDAETMERVIAALVQNNKQRLQNKTCVACGRAFERRNDCKRHHIEHLLANAYSTKLLYKGLRCQICSKTYDRPDGYKQHMRDHGHLPVYKCPLCFKTFSDSSNYVKHKKTHSSLYICDICKKKFQAKSSLIKHMQTYDRPDGYKQHMRDHGHLPVYKCPLCFKTFSDSSNYVKHKKTHSSLYICDICKKKFQAKASLIKHMQTCSKTYDRPDGYKQHMRDHGHLPVYKCPLCFKTFSDSSNYVKHKKTHSSLYICDICKKKFQAKSSLIKHMQTYDRPDGYKQHMRDHGHLPVYKCPLCFKTFSDSSNYVKHKKTHSSLYICDICKKKFQAKASLIKHMQCHTTIEPITCIFCPKVFYTESDFSRHIRSAHNQSMFKYSCIICKKKFKSTKDKWDHMWIQHKERQVKADCPVCTAEFRKVTDVKRHLKTEHDMEISVMNMKVFRQLLQKMDFGNSVAGTNELVTVKTEEEEDKSPYVVVRSDVNRKEFQIFHKNDMLAMMNSELLKKEPGT</sequence>
<accession>A0ABR3H0X4</accession>
<dbReference type="SMART" id="SM00355">
    <property type="entry name" value="ZnF_C2H2"/>
    <property type="match status" value="24"/>
</dbReference>
<evidence type="ECO:0000256" key="7">
    <source>
        <dbReference type="PROSITE-ProRule" id="PRU00042"/>
    </source>
</evidence>
<feature type="domain" description="C2H2-type" evidence="9">
    <location>
        <begin position="1095"/>
        <end position="1122"/>
    </location>
</feature>
<feature type="domain" description="C2H2-type" evidence="9">
    <location>
        <begin position="1024"/>
        <end position="1051"/>
    </location>
</feature>
<organism evidence="10 11">
    <name type="scientific">Loxostege sticticalis</name>
    <name type="common">Beet webworm moth</name>
    <dbReference type="NCBI Taxonomy" id="481309"/>
    <lineage>
        <taxon>Eukaryota</taxon>
        <taxon>Metazoa</taxon>
        <taxon>Ecdysozoa</taxon>
        <taxon>Arthropoda</taxon>
        <taxon>Hexapoda</taxon>
        <taxon>Insecta</taxon>
        <taxon>Pterygota</taxon>
        <taxon>Neoptera</taxon>
        <taxon>Endopterygota</taxon>
        <taxon>Lepidoptera</taxon>
        <taxon>Glossata</taxon>
        <taxon>Ditrysia</taxon>
        <taxon>Pyraloidea</taxon>
        <taxon>Crambidae</taxon>
        <taxon>Pyraustinae</taxon>
        <taxon>Loxostege</taxon>
    </lineage>
</organism>
<feature type="domain" description="C2H2-type" evidence="9">
    <location>
        <begin position="1162"/>
        <end position="1189"/>
    </location>
</feature>
<dbReference type="Proteomes" id="UP001549920">
    <property type="component" value="Unassembled WGS sequence"/>
</dbReference>
<feature type="domain" description="C2H2-type" evidence="9">
    <location>
        <begin position="957"/>
        <end position="984"/>
    </location>
</feature>
<evidence type="ECO:0000313" key="10">
    <source>
        <dbReference type="EMBL" id="KAL0858453.1"/>
    </source>
</evidence>
<dbReference type="PANTHER" id="PTHR24376">
    <property type="entry name" value="ZINC FINGER PROTEIN"/>
    <property type="match status" value="1"/>
</dbReference>
<feature type="domain" description="C2H2-type" evidence="9">
    <location>
        <begin position="892"/>
        <end position="914"/>
    </location>
</feature>
<dbReference type="InterPro" id="IPR036236">
    <property type="entry name" value="Znf_C2H2_sf"/>
</dbReference>
<dbReference type="InterPro" id="IPR013087">
    <property type="entry name" value="Znf_C2H2_type"/>
</dbReference>
<keyword evidence="4 7" id="KW-0863">Zinc-finger</keyword>
<evidence type="ECO:0000256" key="5">
    <source>
        <dbReference type="ARBA" id="ARBA00022833"/>
    </source>
</evidence>
<feature type="domain" description="C2H2-type" evidence="9">
    <location>
        <begin position="983"/>
        <end position="1010"/>
    </location>
</feature>
<evidence type="ECO:0000256" key="6">
    <source>
        <dbReference type="ARBA" id="ARBA00023242"/>
    </source>
</evidence>
<name>A0ABR3H0X4_LOXSC</name>
<evidence type="ECO:0000256" key="4">
    <source>
        <dbReference type="ARBA" id="ARBA00022771"/>
    </source>
</evidence>